<dbReference type="InterPro" id="IPR007050">
    <property type="entry name" value="HTH_bacterioopsin"/>
</dbReference>
<name>Q9HKC6_THEAC</name>
<dbReference type="PaxDb" id="273075-Ta0675"/>
<dbReference type="AlphaFoldDB" id="Q9HKC6"/>
<sequence>MSGIRLVRAKITYLHDSCTFNFINENMSVKLLWSVPYRGDRMITYESVYPIQSKDVAKLIITKVRNNPKTLSVFDRSINGKTLFIGYLEYSDNSPFYLSNRVGTIFYDEYTGTGGDVISMITTADNFDLIREDLSVYGKIVHRQVQEIEAESINGPPRLTEMQEKVLRNAFEMGFFNYPKDVHLKDIAQKIGVSAVSVDQYLREAQRKLIRAYLNG</sequence>
<dbReference type="eggNOG" id="arCOG02272">
    <property type="taxonomic scope" value="Archaea"/>
</dbReference>
<protein>
    <recommendedName>
        <fullName evidence="1">HTH bat-type domain-containing protein</fullName>
    </recommendedName>
</protein>
<gene>
    <name evidence="2" type="ordered locus">Ta0675</name>
</gene>
<dbReference type="InParanoid" id="Q9HKC6"/>
<dbReference type="EMBL" id="AL445065">
    <property type="protein sequence ID" value="CAC11813.1"/>
    <property type="molecule type" value="Genomic_DNA"/>
</dbReference>
<evidence type="ECO:0000313" key="2">
    <source>
        <dbReference type="EMBL" id="CAC11813.1"/>
    </source>
</evidence>
<dbReference type="PANTHER" id="PTHR34236">
    <property type="entry name" value="DIMETHYL SULFOXIDE REDUCTASE TRANSCRIPTIONAL ACTIVATOR"/>
    <property type="match status" value="1"/>
</dbReference>
<dbReference type="KEGG" id="tac:Ta0675"/>
<evidence type="ECO:0000259" key="1">
    <source>
        <dbReference type="Pfam" id="PF04967"/>
    </source>
</evidence>
<accession>Q9HKC6</accession>
<evidence type="ECO:0000313" key="3">
    <source>
        <dbReference type="Proteomes" id="UP000001024"/>
    </source>
</evidence>
<dbReference type="EnsemblBacteria" id="CAC11813">
    <property type="protein sequence ID" value="CAC11813"/>
    <property type="gene ID" value="CAC11813"/>
</dbReference>
<dbReference type="HOGENOM" id="CLU_104910_1_0_2"/>
<keyword evidence="3" id="KW-1185">Reference proteome</keyword>
<reference evidence="2 3" key="1">
    <citation type="journal article" date="2000" name="Nature">
        <title>The genome sequence of the thermoacidophilic scavenger Thermoplasma acidophilum.</title>
        <authorList>
            <person name="Ruepp A."/>
            <person name="Graml W."/>
            <person name="Santos-Martinez M.L."/>
            <person name="Koretke K.K."/>
            <person name="Volker C."/>
            <person name="Mewes H.W."/>
            <person name="Frishman D."/>
            <person name="Stocker S."/>
            <person name="Lupas A.N."/>
            <person name="Baumeister W."/>
        </authorList>
    </citation>
    <scope>NUCLEOTIDE SEQUENCE [LARGE SCALE GENOMIC DNA]</scope>
    <source>
        <strain evidence="3">ATCC 25905 / DSM 1728 / JCM 9062 / NBRC 15155 / AMRC-C165</strain>
    </source>
</reference>
<dbReference type="PANTHER" id="PTHR34236:SF1">
    <property type="entry name" value="DIMETHYL SULFOXIDE REDUCTASE TRANSCRIPTIONAL ACTIVATOR"/>
    <property type="match status" value="1"/>
</dbReference>
<dbReference type="STRING" id="273075.gene:9571895"/>
<dbReference type="Proteomes" id="UP000001024">
    <property type="component" value="Chromosome"/>
</dbReference>
<organism evidence="2 3">
    <name type="scientific">Thermoplasma acidophilum (strain ATCC 25905 / DSM 1728 / JCM 9062 / NBRC 15155 / AMRC-C165)</name>
    <dbReference type="NCBI Taxonomy" id="273075"/>
    <lineage>
        <taxon>Archaea</taxon>
        <taxon>Methanobacteriati</taxon>
        <taxon>Thermoplasmatota</taxon>
        <taxon>Thermoplasmata</taxon>
        <taxon>Thermoplasmatales</taxon>
        <taxon>Thermoplasmataceae</taxon>
        <taxon>Thermoplasma</taxon>
    </lineage>
</organism>
<feature type="domain" description="HTH bat-type" evidence="1">
    <location>
        <begin position="159"/>
        <end position="211"/>
    </location>
</feature>
<proteinExistence type="predicted"/>
<dbReference type="Pfam" id="PF04967">
    <property type="entry name" value="HTH_10"/>
    <property type="match status" value="1"/>
</dbReference>